<accession>A0A1J7BEI8</accession>
<dbReference type="EMBL" id="MLCF01000067">
    <property type="protein sequence ID" value="OIV36989.1"/>
    <property type="molecule type" value="Genomic_DNA"/>
</dbReference>
<name>A0A1J7BEI8_9ACTN</name>
<evidence type="ECO:0000313" key="2">
    <source>
        <dbReference type="Proteomes" id="UP000243342"/>
    </source>
</evidence>
<dbReference type="AlphaFoldDB" id="A0A1J7BEI8"/>
<organism evidence="1 2">
    <name type="scientific">Mangrovactinospora gilvigrisea</name>
    <dbReference type="NCBI Taxonomy" id="1428644"/>
    <lineage>
        <taxon>Bacteria</taxon>
        <taxon>Bacillati</taxon>
        <taxon>Actinomycetota</taxon>
        <taxon>Actinomycetes</taxon>
        <taxon>Kitasatosporales</taxon>
        <taxon>Streptomycetaceae</taxon>
        <taxon>Mangrovactinospora</taxon>
    </lineage>
</organism>
<comment type="caution">
    <text evidence="1">The sequence shown here is derived from an EMBL/GenBank/DDBJ whole genome shotgun (WGS) entry which is preliminary data.</text>
</comment>
<dbReference type="OrthoDB" id="3857336at2"/>
<proteinExistence type="predicted"/>
<reference evidence="1 2" key="1">
    <citation type="submission" date="2016-10" db="EMBL/GenBank/DDBJ databases">
        <title>Genome sequence of Streptomyces gilvigriseus MUSC 26.</title>
        <authorList>
            <person name="Lee L.-H."/>
            <person name="Ser H.-L."/>
        </authorList>
    </citation>
    <scope>NUCLEOTIDE SEQUENCE [LARGE SCALE GENOMIC DNA]</scope>
    <source>
        <strain evidence="1 2">MUSC 26</strain>
    </source>
</reference>
<dbReference type="Proteomes" id="UP000243342">
    <property type="component" value="Unassembled WGS sequence"/>
</dbReference>
<evidence type="ECO:0000313" key="1">
    <source>
        <dbReference type="EMBL" id="OIV36989.1"/>
    </source>
</evidence>
<protein>
    <submittedName>
        <fullName evidence="1">Uncharacterized protein</fullName>
    </submittedName>
</protein>
<keyword evidence="2" id="KW-1185">Reference proteome</keyword>
<sequence>MPTTSPTPIEAMLRPVTEAVEKQLPFMAIAEQEIETACAHAPDETTAKRLWKSFTLLRPIAGLEQPLLYRVHCREILARLATGCATHPATDAEIMSVVVAVSKQVPLRASAMCLLFRLAERSAPEIAAICSQAMDLAAYESVHGSEADALEEDARRRLNQPWRG</sequence>
<dbReference type="STRING" id="1428644.BIV57_13455"/>
<dbReference type="RefSeq" id="WP_071657065.1">
    <property type="nucleotide sequence ID" value="NZ_MLCF01000067.1"/>
</dbReference>
<gene>
    <name evidence="1" type="ORF">BIV57_13455</name>
</gene>